<name>A0A1P7YWK8_9EUPU</name>
<accession>A0A1P7YWK8</accession>
<dbReference type="AlphaFoldDB" id="A0A1P7YWK8"/>
<evidence type="ECO:0000313" key="1">
    <source>
        <dbReference type="EMBL" id="AKM99597.1"/>
    </source>
</evidence>
<organism evidence="1">
    <name type="scientific">Eleutherocaulis alte</name>
    <dbReference type="NCBI Taxonomy" id="74076"/>
    <lineage>
        <taxon>Eukaryota</taxon>
        <taxon>Metazoa</taxon>
        <taxon>Spiralia</taxon>
        <taxon>Lophotrochozoa</taxon>
        <taxon>Mollusca</taxon>
        <taxon>Gastropoda</taxon>
        <taxon>Heterobranchia</taxon>
        <taxon>Euthyneura</taxon>
        <taxon>Panpulmonata</taxon>
        <taxon>Eupulmonata</taxon>
        <taxon>Systellommatophora</taxon>
        <taxon>Veronicelloidea</taxon>
        <taxon>Veronicellidae</taxon>
        <taxon>Eleutherocaulis</taxon>
    </lineage>
</organism>
<proteinExistence type="predicted"/>
<reference evidence="1" key="1">
    <citation type="submission" date="2015-01" db="EMBL/GenBank/DDBJ databases">
        <title>Complete mitochondrial genome of Vaginulus alte (Gastropoda: Pulmonata: Systellommatophora: Veronicellidae).</title>
        <authorList>
            <person name="Liu C."/>
            <person name="Shen H.D."/>
        </authorList>
    </citation>
    <scope>NUCLEOTIDE SEQUENCE</scope>
</reference>
<protein>
    <submittedName>
        <fullName evidence="1">NADH dehydrogenase subunit 3</fullName>
    </submittedName>
</protein>
<keyword evidence="1" id="KW-0496">Mitochondrion</keyword>
<gene>
    <name evidence="1" type="primary">ND3</name>
</gene>
<sequence>MGMTGQLRYQKLKMMMKEGKIVLNKEFEQKMKAQIRIQMGFFFLFLQSSV</sequence>
<dbReference type="EMBL" id="KP635441">
    <property type="protein sequence ID" value="AKM99597.1"/>
    <property type="molecule type" value="Genomic_DNA"/>
</dbReference>
<geneLocation type="mitochondrion" evidence="1"/>